<keyword evidence="2" id="KW-0472">Membrane</keyword>
<name>A0A318ZAE5_9EURO</name>
<feature type="compositionally biased region" description="Low complexity" evidence="1">
    <location>
        <begin position="46"/>
        <end position="60"/>
    </location>
</feature>
<reference evidence="3 4" key="1">
    <citation type="submission" date="2016-12" db="EMBL/GenBank/DDBJ databases">
        <title>The genomes of Aspergillus section Nigri reveals drivers in fungal speciation.</title>
        <authorList>
            <consortium name="DOE Joint Genome Institute"/>
            <person name="Vesth T.C."/>
            <person name="Nybo J."/>
            <person name="Theobald S."/>
            <person name="Brandl J."/>
            <person name="Frisvad J.C."/>
            <person name="Nielsen K.F."/>
            <person name="Lyhne E.K."/>
            <person name="Kogle M.E."/>
            <person name="Kuo A."/>
            <person name="Riley R."/>
            <person name="Clum A."/>
            <person name="Nolan M."/>
            <person name="Lipzen A."/>
            <person name="Salamov A."/>
            <person name="Henrissat B."/>
            <person name="Wiebenga A."/>
            <person name="De Vries R.P."/>
            <person name="Grigoriev I.V."/>
            <person name="Mortensen U.H."/>
            <person name="Andersen M.R."/>
            <person name="Baker S.E."/>
        </authorList>
    </citation>
    <scope>NUCLEOTIDE SEQUENCE [LARGE SCALE GENOMIC DNA]</scope>
    <source>
        <strain evidence="3 4">JOP 1030-1</strain>
    </source>
</reference>
<proteinExistence type="predicted"/>
<sequence>MSAPIRTLVSSLCVSSARTVTASPARVLFQQHRPYSAPANAPPSSSPTSSSSSSSSHPSPQTTQYSRSQFKVLPFLIIIGIGSGSFILLSKSRTGTQKPKPTA</sequence>
<feature type="region of interest" description="Disordered" evidence="1">
    <location>
        <begin position="31"/>
        <end position="65"/>
    </location>
</feature>
<keyword evidence="2" id="KW-0812">Transmembrane</keyword>
<gene>
    <name evidence="3" type="ORF">BP01DRAFT_104188</name>
</gene>
<dbReference type="OrthoDB" id="5090196at2759"/>
<dbReference type="AlphaFoldDB" id="A0A318ZAE5"/>
<dbReference type="EMBL" id="KZ821244">
    <property type="protein sequence ID" value="PYH43427.1"/>
    <property type="molecule type" value="Genomic_DNA"/>
</dbReference>
<accession>A0A318ZAE5</accession>
<feature type="transmembrane region" description="Helical" evidence="2">
    <location>
        <begin position="72"/>
        <end position="90"/>
    </location>
</feature>
<keyword evidence="2" id="KW-1133">Transmembrane helix</keyword>
<keyword evidence="4" id="KW-1185">Reference proteome</keyword>
<evidence type="ECO:0000313" key="4">
    <source>
        <dbReference type="Proteomes" id="UP000248349"/>
    </source>
</evidence>
<evidence type="ECO:0000313" key="3">
    <source>
        <dbReference type="EMBL" id="PYH43427.1"/>
    </source>
</evidence>
<protein>
    <submittedName>
        <fullName evidence="3">Uncharacterized protein</fullName>
    </submittedName>
</protein>
<evidence type="ECO:0000256" key="1">
    <source>
        <dbReference type="SAM" id="MobiDB-lite"/>
    </source>
</evidence>
<dbReference type="Proteomes" id="UP000248349">
    <property type="component" value="Unassembled WGS sequence"/>
</dbReference>
<dbReference type="GeneID" id="37071495"/>
<evidence type="ECO:0000256" key="2">
    <source>
        <dbReference type="SAM" id="Phobius"/>
    </source>
</evidence>
<dbReference type="RefSeq" id="XP_025429409.1">
    <property type="nucleotide sequence ID" value="XM_025570267.1"/>
</dbReference>
<organism evidence="3 4">
    <name type="scientific">Aspergillus saccharolyticus JOP 1030-1</name>
    <dbReference type="NCBI Taxonomy" id="1450539"/>
    <lineage>
        <taxon>Eukaryota</taxon>
        <taxon>Fungi</taxon>
        <taxon>Dikarya</taxon>
        <taxon>Ascomycota</taxon>
        <taxon>Pezizomycotina</taxon>
        <taxon>Eurotiomycetes</taxon>
        <taxon>Eurotiomycetidae</taxon>
        <taxon>Eurotiales</taxon>
        <taxon>Aspergillaceae</taxon>
        <taxon>Aspergillus</taxon>
        <taxon>Aspergillus subgen. Circumdati</taxon>
    </lineage>
</organism>